<sequence>MQQQHYKAGDQVNLRPNFAGVRSVQSLCRIVSVLPVSDWGESQYKVRFENEKFDRRVLASDIEAGISIQPMAGLRSPEAAEEGWLNASRIKVSK</sequence>
<proteinExistence type="predicted"/>
<accession>A0AAE2ZG09</accession>
<dbReference type="AlphaFoldDB" id="A0AAE2ZG09"/>
<comment type="caution">
    <text evidence="1">The sequence shown here is derived from an EMBL/GenBank/DDBJ whole genome shotgun (WGS) entry which is preliminary data.</text>
</comment>
<dbReference type="RefSeq" id="WP_220226586.1">
    <property type="nucleotide sequence ID" value="NZ_JAICBX010000001.1"/>
</dbReference>
<evidence type="ECO:0008006" key="3">
    <source>
        <dbReference type="Google" id="ProtNLM"/>
    </source>
</evidence>
<dbReference type="Proteomes" id="UP001196509">
    <property type="component" value="Unassembled WGS sequence"/>
</dbReference>
<gene>
    <name evidence="1" type="ORF">K1W69_01635</name>
</gene>
<dbReference type="EMBL" id="JAICBX010000001">
    <property type="protein sequence ID" value="MBW8635869.1"/>
    <property type="molecule type" value="Genomic_DNA"/>
</dbReference>
<reference evidence="1" key="1">
    <citation type="submission" date="2021-08" db="EMBL/GenBank/DDBJ databases">
        <title>Hoeflea bacterium WL0058 sp. nov., isolated from the sediment.</title>
        <authorList>
            <person name="Wang L."/>
            <person name="Zhang D."/>
        </authorList>
    </citation>
    <scope>NUCLEOTIDE SEQUENCE</scope>
    <source>
        <strain evidence="1">WL0058</strain>
    </source>
</reference>
<name>A0AAE2ZG09_9HYPH</name>
<evidence type="ECO:0000313" key="1">
    <source>
        <dbReference type="EMBL" id="MBW8635869.1"/>
    </source>
</evidence>
<protein>
    <recommendedName>
        <fullName evidence="3">Cold-shock protein</fullName>
    </recommendedName>
</protein>
<keyword evidence="2" id="KW-1185">Reference proteome</keyword>
<evidence type="ECO:0000313" key="2">
    <source>
        <dbReference type="Proteomes" id="UP001196509"/>
    </source>
</evidence>
<organism evidence="1 2">
    <name type="scientific">Flavimaribacter sediminis</name>
    <dbReference type="NCBI Taxonomy" id="2865987"/>
    <lineage>
        <taxon>Bacteria</taxon>
        <taxon>Pseudomonadati</taxon>
        <taxon>Pseudomonadota</taxon>
        <taxon>Alphaproteobacteria</taxon>
        <taxon>Hyphomicrobiales</taxon>
        <taxon>Rhizobiaceae</taxon>
        <taxon>Flavimaribacter</taxon>
    </lineage>
</organism>